<dbReference type="EMBL" id="CP048268">
    <property type="protein sequence ID" value="QYN52275.1"/>
    <property type="molecule type" value="Genomic_DNA"/>
</dbReference>
<protein>
    <submittedName>
        <fullName evidence="2">DNAse</fullName>
    </submittedName>
</protein>
<organism evidence="2 3">
    <name type="scientific">Lactobacillus panisapium</name>
    <dbReference type="NCBI Taxonomy" id="2012495"/>
    <lineage>
        <taxon>Bacteria</taxon>
        <taxon>Bacillati</taxon>
        <taxon>Bacillota</taxon>
        <taxon>Bacilli</taxon>
        <taxon>Lactobacillales</taxon>
        <taxon>Lactobacillaceae</taxon>
        <taxon>Lactobacillus</taxon>
    </lineage>
</organism>
<feature type="domain" description="DNA/RNA non-specific endonuclease/pyrophosphatase/phosphodiesterase" evidence="1">
    <location>
        <begin position="61"/>
        <end position="257"/>
    </location>
</feature>
<dbReference type="InterPro" id="IPR044929">
    <property type="entry name" value="DNA/RNA_non-sp_Endonuclease_sf"/>
</dbReference>
<evidence type="ECO:0000313" key="3">
    <source>
        <dbReference type="Proteomes" id="UP000826550"/>
    </source>
</evidence>
<accession>A0ABX8W5U0</accession>
<sequence>MKLRKVIVTFLIATGLLTGYEVTNNNATTAVSAQTEQLTQTSELHLAPSAAQAEFMKPWAYQEERQLSLMDLDSLGRGQGSHIQVKKSQLPTEPRAPRLTVNPSGWHNYKIETTKNGKPYTAWAFNRGHLVGYQFSGLNNELRNLITETAYLNQGSTTGMDDDNPKAMLYYENRLRQWINDHPQSKLDYAVIPLYNQNELVARQVLLSFVGVTPANRQTKIKMPVKGLTMKGKVTQVILNNDSPLLDINYLTGEATVLNSKKYLRQKAIQEEELRRAENSTDNSDN</sequence>
<dbReference type="Gene3D" id="3.40.570.10">
    <property type="entry name" value="Extracellular Endonuclease, subunit A"/>
    <property type="match status" value="1"/>
</dbReference>
<name>A0ABX8W5U0_9LACO</name>
<dbReference type="Pfam" id="PF13930">
    <property type="entry name" value="Endonuclea_NS_2"/>
    <property type="match status" value="1"/>
</dbReference>
<evidence type="ECO:0000259" key="1">
    <source>
        <dbReference type="SMART" id="SM00892"/>
    </source>
</evidence>
<keyword evidence="3" id="KW-1185">Reference proteome</keyword>
<evidence type="ECO:0000313" key="2">
    <source>
        <dbReference type="EMBL" id="QYN52275.1"/>
    </source>
</evidence>
<proteinExistence type="predicted"/>
<dbReference type="RefSeq" id="WP_220220738.1">
    <property type="nucleotide sequence ID" value="NZ_CP048268.1"/>
</dbReference>
<dbReference type="InterPro" id="IPR001604">
    <property type="entry name" value="Endo_G_ENPP1-like_dom"/>
</dbReference>
<dbReference type="Proteomes" id="UP000826550">
    <property type="component" value="Chromosome"/>
</dbReference>
<gene>
    <name evidence="2" type="ORF">GYM71_02055</name>
</gene>
<dbReference type="SMART" id="SM00892">
    <property type="entry name" value="Endonuclease_NS"/>
    <property type="match status" value="1"/>
</dbReference>
<dbReference type="InterPro" id="IPR044927">
    <property type="entry name" value="Endonuclea_NS_2"/>
</dbReference>
<reference evidence="2 3" key="1">
    <citation type="submission" date="2020-01" db="EMBL/GenBank/DDBJ databases">
        <title>Vast differences in strain-level diversity in the gut microbiota of two closely related honey bee species.</title>
        <authorList>
            <person name="Ellegaard K.M."/>
            <person name="Suenami S."/>
            <person name="Miyazaki R."/>
            <person name="Engel P."/>
        </authorList>
    </citation>
    <scope>NUCLEOTIDE SEQUENCE [LARGE SCALE GENOMIC DNA]</scope>
    <source>
        <strain evidence="2 3">ESL0416</strain>
    </source>
</reference>